<evidence type="ECO:0000313" key="6">
    <source>
        <dbReference type="EMBL" id="OLR94647.1"/>
    </source>
</evidence>
<dbReference type="SUPFAM" id="SSF56059">
    <property type="entry name" value="Glutathione synthetase ATP-binding domain-like"/>
    <property type="match status" value="1"/>
</dbReference>
<keyword evidence="7" id="KW-1185">Reference proteome</keyword>
<sequence>MVESSEGDRYLLVLGAAMHLRERAIVASLRAFRGPLVTIARTPDSGAAKFFDHVLIGDFSDPDDALRVVLEHEKETGATPAGVVPFFDPGLVPGWAVADHYGLPYLSREAVDNSSINKNRMKDVLLAAGVPTPRYTQVGSARDAVAAAESYGFPCVVKPSAFGGSLGVRLAATPDEVVAAYDYARAIIDRNSAVFTVRNHAIQVEEFCALPDEVSVEVLTHGGHSQVLAVTDKILGPRPHFAEVGHRVPSVHSGREDVVDTTVRACRAIGLDRGVQHVELRLAPGEAPVVIEVGARTAGDGIIDQVERAYGFSPYEAHVLSYLDRLTVPLPEPAATGLAGISVLKAPAGTITAVERPAALAPEVVGYEVSARPGEQAAPDQANYLDREGWVEFHWPGRAPGDVPIGRQSELAAQLSAEVFRVEG</sequence>
<dbReference type="InterPro" id="IPR052032">
    <property type="entry name" value="ATP-dep_AA_Ligase"/>
</dbReference>
<dbReference type="RefSeq" id="WP_075974026.1">
    <property type="nucleotide sequence ID" value="NZ_MKQR01000007.1"/>
</dbReference>
<dbReference type="GO" id="GO:0016874">
    <property type="term" value="F:ligase activity"/>
    <property type="evidence" value="ECO:0007669"/>
    <property type="project" value="UniProtKB-KW"/>
</dbReference>
<dbReference type="EMBL" id="MKQR01000007">
    <property type="protein sequence ID" value="OLR94647.1"/>
    <property type="molecule type" value="Genomic_DNA"/>
</dbReference>
<dbReference type="PROSITE" id="PS50975">
    <property type="entry name" value="ATP_GRASP"/>
    <property type="match status" value="1"/>
</dbReference>
<dbReference type="AlphaFoldDB" id="A0A1Q9LRG6"/>
<evidence type="ECO:0000313" key="7">
    <source>
        <dbReference type="Proteomes" id="UP000186040"/>
    </source>
</evidence>
<dbReference type="STRING" id="1193682.BJP25_13055"/>
<evidence type="ECO:0000256" key="1">
    <source>
        <dbReference type="ARBA" id="ARBA00022598"/>
    </source>
</evidence>
<dbReference type="SMART" id="SM01209">
    <property type="entry name" value="GARS_A"/>
    <property type="match status" value="1"/>
</dbReference>
<reference evidence="6 7" key="1">
    <citation type="submission" date="2016-10" db="EMBL/GenBank/DDBJ databases">
        <title>The Draft Genome Sequence of Actinokineospora bangkokensis 44EHWT reveals the biosynthetic pathway of antifungal compounds Thailandins with unusual extender unit butylmalonyl-CoA.</title>
        <authorList>
            <person name="Greule A."/>
            <person name="Intra B."/>
            <person name="Flemming S."/>
            <person name="Rommel M.G."/>
            <person name="Panbangred W."/>
            <person name="Bechthold A."/>
        </authorList>
    </citation>
    <scope>NUCLEOTIDE SEQUENCE [LARGE SCALE GENOMIC DNA]</scope>
    <source>
        <strain evidence="6 7">44EHW</strain>
    </source>
</reference>
<name>A0A1Q9LRG6_9PSEU</name>
<dbReference type="Gene3D" id="3.30.470.20">
    <property type="entry name" value="ATP-grasp fold, B domain"/>
    <property type="match status" value="1"/>
</dbReference>
<dbReference type="GO" id="GO:0005524">
    <property type="term" value="F:ATP binding"/>
    <property type="evidence" value="ECO:0007669"/>
    <property type="project" value="UniProtKB-UniRule"/>
</dbReference>
<accession>A0A1Q9LRG6</accession>
<protein>
    <recommendedName>
        <fullName evidence="5">ATP-grasp domain-containing protein</fullName>
    </recommendedName>
</protein>
<evidence type="ECO:0000256" key="2">
    <source>
        <dbReference type="ARBA" id="ARBA00022741"/>
    </source>
</evidence>
<dbReference type="Pfam" id="PF13535">
    <property type="entry name" value="ATP-grasp_4"/>
    <property type="match status" value="1"/>
</dbReference>
<proteinExistence type="predicted"/>
<dbReference type="Proteomes" id="UP000186040">
    <property type="component" value="Unassembled WGS sequence"/>
</dbReference>
<gene>
    <name evidence="6" type="ORF">BJP25_13055</name>
</gene>
<dbReference type="PANTHER" id="PTHR43585:SF2">
    <property type="entry name" value="ATP-GRASP ENZYME FSQD"/>
    <property type="match status" value="1"/>
</dbReference>
<evidence type="ECO:0000259" key="5">
    <source>
        <dbReference type="PROSITE" id="PS50975"/>
    </source>
</evidence>
<keyword evidence="1" id="KW-0436">Ligase</keyword>
<dbReference type="GO" id="GO:0046872">
    <property type="term" value="F:metal ion binding"/>
    <property type="evidence" value="ECO:0007669"/>
    <property type="project" value="InterPro"/>
</dbReference>
<feature type="domain" description="ATP-grasp" evidence="5">
    <location>
        <begin position="122"/>
        <end position="323"/>
    </location>
</feature>
<organism evidence="6 7">
    <name type="scientific">Actinokineospora bangkokensis</name>
    <dbReference type="NCBI Taxonomy" id="1193682"/>
    <lineage>
        <taxon>Bacteria</taxon>
        <taxon>Bacillati</taxon>
        <taxon>Actinomycetota</taxon>
        <taxon>Actinomycetes</taxon>
        <taxon>Pseudonocardiales</taxon>
        <taxon>Pseudonocardiaceae</taxon>
        <taxon>Actinokineospora</taxon>
    </lineage>
</organism>
<dbReference type="OrthoDB" id="6964321at2"/>
<keyword evidence="2 4" id="KW-0547">Nucleotide-binding</keyword>
<dbReference type="InterPro" id="IPR011761">
    <property type="entry name" value="ATP-grasp"/>
</dbReference>
<dbReference type="PANTHER" id="PTHR43585">
    <property type="entry name" value="FUMIPYRROLE BIOSYNTHESIS PROTEIN C"/>
    <property type="match status" value="1"/>
</dbReference>
<evidence type="ECO:0000256" key="4">
    <source>
        <dbReference type="PROSITE-ProRule" id="PRU00409"/>
    </source>
</evidence>
<comment type="caution">
    <text evidence="6">The sequence shown here is derived from an EMBL/GenBank/DDBJ whole genome shotgun (WGS) entry which is preliminary data.</text>
</comment>
<evidence type="ECO:0000256" key="3">
    <source>
        <dbReference type="ARBA" id="ARBA00022840"/>
    </source>
</evidence>
<keyword evidence="3 4" id="KW-0067">ATP-binding</keyword>